<dbReference type="SUPFAM" id="SSF88697">
    <property type="entry name" value="PUA domain-like"/>
    <property type="match status" value="1"/>
</dbReference>
<dbReference type="EMBL" id="WSRS01000029">
    <property type="protein sequence ID" value="MVX58871.1"/>
    <property type="molecule type" value="Genomic_DNA"/>
</dbReference>
<accession>A0A7X3KBQ3</accession>
<dbReference type="PANTHER" id="PTHR39203">
    <property type="entry name" value="CYTOPLASMIC PROTEIN-RELATED"/>
    <property type="match status" value="1"/>
</dbReference>
<proteinExistence type="predicted"/>
<evidence type="ECO:0000313" key="2">
    <source>
        <dbReference type="EMBL" id="MVX58871.1"/>
    </source>
</evidence>
<dbReference type="RefSeq" id="WP_160332682.1">
    <property type="nucleotide sequence ID" value="NZ_WSRS01000029.1"/>
</dbReference>
<dbReference type="AlphaFoldDB" id="A0A7X3KBQ3"/>
<dbReference type="InterPro" id="IPR015947">
    <property type="entry name" value="PUA-like_sf"/>
</dbReference>
<evidence type="ECO:0000313" key="3">
    <source>
        <dbReference type="Proteomes" id="UP000461595"/>
    </source>
</evidence>
<dbReference type="Gene3D" id="3.10.400.10">
    <property type="entry name" value="Sulfate adenylyltransferase"/>
    <property type="match status" value="1"/>
</dbReference>
<dbReference type="InterPro" id="IPR009326">
    <property type="entry name" value="DUF984"/>
</dbReference>
<gene>
    <name evidence="2" type="ORF">E5983_04310</name>
</gene>
<dbReference type="PIRSF" id="PIRSF021320">
    <property type="entry name" value="DUF984"/>
    <property type="match status" value="1"/>
</dbReference>
<name>A0A7X3KBQ3_9STRE</name>
<reference evidence="2 3" key="1">
    <citation type="submission" date="2019-12" db="EMBL/GenBank/DDBJ databases">
        <title>Microbes associate with the intestines of laboratory mice.</title>
        <authorList>
            <person name="Navarre W."/>
            <person name="Wong E."/>
        </authorList>
    </citation>
    <scope>NUCLEOTIDE SEQUENCE [LARGE SCALE GENOMIC DNA]</scope>
    <source>
        <strain evidence="2 3">NM51_B2-22</strain>
    </source>
</reference>
<evidence type="ECO:0000259" key="1">
    <source>
        <dbReference type="SMART" id="SM01022"/>
    </source>
</evidence>
<dbReference type="OrthoDB" id="9807542at2"/>
<sequence length="162" mass="17957">MSPSELWQAYLLINPTAGSQPEAWAFGAEADRLAGLVLAGQKTATSSAYDLYQLAGEDLPKEGGYDILLDGQGQALAVLATRKVYVCPFDQVMEEHAYQEGEYEPLPGESADLESFKAASLLHWRQVHEDFFTVALMEAGLNFSEKMLVVCEEFELVYRPED</sequence>
<dbReference type="InterPro" id="IPR007374">
    <property type="entry name" value="ASCH_domain"/>
</dbReference>
<dbReference type="Proteomes" id="UP000461595">
    <property type="component" value="Unassembled WGS sequence"/>
</dbReference>
<dbReference type="SMART" id="SM01022">
    <property type="entry name" value="ASCH"/>
    <property type="match status" value="1"/>
</dbReference>
<comment type="caution">
    <text evidence="2">The sequence shown here is derived from an EMBL/GenBank/DDBJ whole genome shotgun (WGS) entry which is preliminary data.</text>
</comment>
<feature type="domain" description="ASCH" evidence="1">
    <location>
        <begin position="24"/>
        <end position="158"/>
    </location>
</feature>
<dbReference type="Pfam" id="PF04266">
    <property type="entry name" value="ASCH"/>
    <property type="match status" value="1"/>
</dbReference>
<dbReference type="PANTHER" id="PTHR39203:SF1">
    <property type="entry name" value="CYTOPLASMIC PROTEIN"/>
    <property type="match status" value="1"/>
</dbReference>
<organism evidence="2 3">
    <name type="scientific">Streptococcus danieliae</name>
    <dbReference type="NCBI Taxonomy" id="747656"/>
    <lineage>
        <taxon>Bacteria</taxon>
        <taxon>Bacillati</taxon>
        <taxon>Bacillota</taxon>
        <taxon>Bacilli</taxon>
        <taxon>Lactobacillales</taxon>
        <taxon>Streptococcaceae</taxon>
        <taxon>Streptococcus</taxon>
    </lineage>
</organism>
<protein>
    <submittedName>
        <fullName evidence="2">ASCH domain-containing protein</fullName>
    </submittedName>
</protein>
<dbReference type="CDD" id="cd06553">
    <property type="entry name" value="ASCH_Ef3133_like"/>
    <property type="match status" value="1"/>
</dbReference>